<dbReference type="EMBL" id="KZ613479">
    <property type="protein sequence ID" value="PMD22141.1"/>
    <property type="molecule type" value="Genomic_DNA"/>
</dbReference>
<dbReference type="InterPro" id="IPR004119">
    <property type="entry name" value="EcKL"/>
</dbReference>
<dbReference type="Gene3D" id="3.30.200.20">
    <property type="entry name" value="Phosphorylase Kinase, domain 1"/>
    <property type="match status" value="1"/>
</dbReference>
<evidence type="ECO:0008006" key="3">
    <source>
        <dbReference type="Google" id="ProtNLM"/>
    </source>
</evidence>
<proteinExistence type="predicted"/>
<dbReference type="STRING" id="1745343.A0A2J6Q7B8"/>
<dbReference type="Pfam" id="PF02958">
    <property type="entry name" value="EcKL"/>
    <property type="match status" value="1"/>
</dbReference>
<dbReference type="SUPFAM" id="SSF56112">
    <property type="entry name" value="Protein kinase-like (PK-like)"/>
    <property type="match status" value="1"/>
</dbReference>
<reference evidence="1 2" key="1">
    <citation type="submission" date="2016-05" db="EMBL/GenBank/DDBJ databases">
        <title>A degradative enzymes factory behind the ericoid mycorrhizal symbiosis.</title>
        <authorList>
            <consortium name="DOE Joint Genome Institute"/>
            <person name="Martino E."/>
            <person name="Morin E."/>
            <person name="Grelet G."/>
            <person name="Kuo A."/>
            <person name="Kohler A."/>
            <person name="Daghino S."/>
            <person name="Barry K."/>
            <person name="Choi C."/>
            <person name="Cichocki N."/>
            <person name="Clum A."/>
            <person name="Copeland A."/>
            <person name="Hainaut M."/>
            <person name="Haridas S."/>
            <person name="Labutti K."/>
            <person name="Lindquist E."/>
            <person name="Lipzen A."/>
            <person name="Khouja H.-R."/>
            <person name="Murat C."/>
            <person name="Ohm R."/>
            <person name="Olson A."/>
            <person name="Spatafora J."/>
            <person name="Veneault-Fourrey C."/>
            <person name="Henrissat B."/>
            <person name="Grigoriev I."/>
            <person name="Martin F."/>
            <person name="Perotto S."/>
        </authorList>
    </citation>
    <scope>NUCLEOTIDE SEQUENCE [LARGE SCALE GENOMIC DNA]</scope>
    <source>
        <strain evidence="1 2">UAMH 7357</strain>
    </source>
</reference>
<accession>A0A2J6Q7B8</accession>
<evidence type="ECO:0000313" key="1">
    <source>
        <dbReference type="EMBL" id="PMD22141.1"/>
    </source>
</evidence>
<keyword evidence="2" id="KW-1185">Reference proteome</keyword>
<dbReference type="InterPro" id="IPR011009">
    <property type="entry name" value="Kinase-like_dom_sf"/>
</dbReference>
<dbReference type="Gene3D" id="3.90.1200.10">
    <property type="match status" value="1"/>
</dbReference>
<gene>
    <name evidence="1" type="ORF">NA56DRAFT_114004</name>
</gene>
<evidence type="ECO:0000313" key="2">
    <source>
        <dbReference type="Proteomes" id="UP000235672"/>
    </source>
</evidence>
<protein>
    <recommendedName>
        <fullName evidence="3">Aminoglycoside phosphotransferase domain-containing protein</fullName>
    </recommendedName>
</protein>
<dbReference type="Proteomes" id="UP000235672">
    <property type="component" value="Unassembled WGS sequence"/>
</dbReference>
<dbReference type="OrthoDB" id="25129at2759"/>
<dbReference type="AlphaFoldDB" id="A0A2J6Q7B8"/>
<sequence>MAQETADEISKKVQQSLKDSPYACSSLVALSGGTANFVYRGTLVTPLADGSKTVVIKHTEPYIASNFDFKLTTTRCEFEETILKALHDLPPVVREGVTVQTPHLYHFFPNTDTQIYSDLPSSMDLKTYALKHPLTQAQCLRFGHAVGLWAKKFHTWANAPEQEKLREHMKGNVTLLEIKYQMNYGTNLIAAIANFPHLLDGSRKIFEVVGKSSRDELDSGYGSLIHGDFWSGNVLLPDILFLDQETPIKLFIIDWELSHISSLAFDLGQMFAELFELKHFKDIDAGVWLIEAFMQGYGHIDDDFAFRTAIHVGVHLICWGPIIQGWGTKEQVEKVVEIGRDFVVKAWEKDRPFFEETALKCLFH</sequence>
<name>A0A2J6Q7B8_9HELO</name>
<organism evidence="1 2">
    <name type="scientific">Hyaloscypha hepaticicola</name>
    <dbReference type="NCBI Taxonomy" id="2082293"/>
    <lineage>
        <taxon>Eukaryota</taxon>
        <taxon>Fungi</taxon>
        <taxon>Dikarya</taxon>
        <taxon>Ascomycota</taxon>
        <taxon>Pezizomycotina</taxon>
        <taxon>Leotiomycetes</taxon>
        <taxon>Helotiales</taxon>
        <taxon>Hyaloscyphaceae</taxon>
        <taxon>Hyaloscypha</taxon>
    </lineage>
</organism>